<dbReference type="Proteomes" id="UP000184383">
    <property type="component" value="Unassembled WGS sequence"/>
</dbReference>
<dbReference type="GO" id="GO:0016787">
    <property type="term" value="F:hydrolase activity"/>
    <property type="evidence" value="ECO:0007669"/>
    <property type="project" value="UniProtKB-KW"/>
</dbReference>
<dbReference type="GO" id="GO:0005737">
    <property type="term" value="C:cytoplasm"/>
    <property type="evidence" value="ECO:0007669"/>
    <property type="project" value="TreeGrafter"/>
</dbReference>
<dbReference type="GeneID" id="63743599"/>
<keyword evidence="1" id="KW-0378">Hydrolase</keyword>
<dbReference type="Gene3D" id="3.40.50.1820">
    <property type="entry name" value="alpha/beta hydrolase"/>
    <property type="match status" value="1"/>
</dbReference>
<dbReference type="SUPFAM" id="SSF53474">
    <property type="entry name" value="alpha/beta-Hydrolases"/>
    <property type="match status" value="1"/>
</dbReference>
<dbReference type="RefSeq" id="XP_040692795.1">
    <property type="nucleotide sequence ID" value="XM_040827751.1"/>
</dbReference>
<evidence type="ECO:0000259" key="2">
    <source>
        <dbReference type="Pfam" id="PF03959"/>
    </source>
</evidence>
<dbReference type="GO" id="GO:0019748">
    <property type="term" value="P:secondary metabolic process"/>
    <property type="evidence" value="ECO:0007669"/>
    <property type="project" value="TreeGrafter"/>
</dbReference>
<dbReference type="Pfam" id="PF03959">
    <property type="entry name" value="FSH1"/>
    <property type="match status" value="1"/>
</dbReference>
<dbReference type="InterPro" id="IPR005645">
    <property type="entry name" value="FSH-like_dom"/>
</dbReference>
<dbReference type="InterPro" id="IPR050593">
    <property type="entry name" value="LovG"/>
</dbReference>
<dbReference type="InterPro" id="IPR029058">
    <property type="entry name" value="AB_hydrolase_fold"/>
</dbReference>
<name>A0A1L9RW15_ASPWE</name>
<evidence type="ECO:0000256" key="1">
    <source>
        <dbReference type="ARBA" id="ARBA00022801"/>
    </source>
</evidence>
<dbReference type="GO" id="GO:0005634">
    <property type="term" value="C:nucleus"/>
    <property type="evidence" value="ECO:0007669"/>
    <property type="project" value="TreeGrafter"/>
</dbReference>
<evidence type="ECO:0000313" key="3">
    <source>
        <dbReference type="EMBL" id="OJJ39119.1"/>
    </source>
</evidence>
<dbReference type="VEuPathDB" id="FungiDB:ASPWEDRAFT_105685"/>
<protein>
    <recommendedName>
        <fullName evidence="2">Serine hydrolase domain-containing protein</fullName>
    </recommendedName>
</protein>
<keyword evidence="4" id="KW-1185">Reference proteome</keyword>
<accession>A0A1L9RW15</accession>
<dbReference type="OrthoDB" id="414698at2759"/>
<proteinExistence type="predicted"/>
<evidence type="ECO:0000313" key="4">
    <source>
        <dbReference type="Proteomes" id="UP000184383"/>
    </source>
</evidence>
<reference evidence="4" key="1">
    <citation type="journal article" date="2017" name="Genome Biol.">
        <title>Comparative genomics reveals high biological diversity and specific adaptations in the industrially and medically important fungal genus Aspergillus.</title>
        <authorList>
            <person name="de Vries R.P."/>
            <person name="Riley R."/>
            <person name="Wiebenga A."/>
            <person name="Aguilar-Osorio G."/>
            <person name="Amillis S."/>
            <person name="Uchima C.A."/>
            <person name="Anderluh G."/>
            <person name="Asadollahi M."/>
            <person name="Askin M."/>
            <person name="Barry K."/>
            <person name="Battaglia E."/>
            <person name="Bayram O."/>
            <person name="Benocci T."/>
            <person name="Braus-Stromeyer S.A."/>
            <person name="Caldana C."/>
            <person name="Canovas D."/>
            <person name="Cerqueira G.C."/>
            <person name="Chen F."/>
            <person name="Chen W."/>
            <person name="Choi C."/>
            <person name="Clum A."/>
            <person name="Dos Santos R.A."/>
            <person name="Damasio A.R."/>
            <person name="Diallinas G."/>
            <person name="Emri T."/>
            <person name="Fekete E."/>
            <person name="Flipphi M."/>
            <person name="Freyberg S."/>
            <person name="Gallo A."/>
            <person name="Gournas C."/>
            <person name="Habgood R."/>
            <person name="Hainaut M."/>
            <person name="Harispe M.L."/>
            <person name="Henrissat B."/>
            <person name="Hilden K.S."/>
            <person name="Hope R."/>
            <person name="Hossain A."/>
            <person name="Karabika E."/>
            <person name="Karaffa L."/>
            <person name="Karanyi Z."/>
            <person name="Krasevec N."/>
            <person name="Kuo A."/>
            <person name="Kusch H."/>
            <person name="LaButti K."/>
            <person name="Lagendijk E.L."/>
            <person name="Lapidus A."/>
            <person name="Levasseur A."/>
            <person name="Lindquist E."/>
            <person name="Lipzen A."/>
            <person name="Logrieco A.F."/>
            <person name="MacCabe A."/>
            <person name="Maekelae M.R."/>
            <person name="Malavazi I."/>
            <person name="Melin P."/>
            <person name="Meyer V."/>
            <person name="Mielnichuk N."/>
            <person name="Miskei M."/>
            <person name="Molnar A.P."/>
            <person name="Mule G."/>
            <person name="Ngan C.Y."/>
            <person name="Orejas M."/>
            <person name="Orosz E."/>
            <person name="Ouedraogo J.P."/>
            <person name="Overkamp K.M."/>
            <person name="Park H.-S."/>
            <person name="Perrone G."/>
            <person name="Piumi F."/>
            <person name="Punt P.J."/>
            <person name="Ram A.F."/>
            <person name="Ramon A."/>
            <person name="Rauscher S."/>
            <person name="Record E."/>
            <person name="Riano-Pachon D.M."/>
            <person name="Robert V."/>
            <person name="Roehrig J."/>
            <person name="Ruller R."/>
            <person name="Salamov A."/>
            <person name="Salih N.S."/>
            <person name="Samson R.A."/>
            <person name="Sandor E."/>
            <person name="Sanguinetti M."/>
            <person name="Schuetze T."/>
            <person name="Sepcic K."/>
            <person name="Shelest E."/>
            <person name="Sherlock G."/>
            <person name="Sophianopoulou V."/>
            <person name="Squina F.M."/>
            <person name="Sun H."/>
            <person name="Susca A."/>
            <person name="Todd R.B."/>
            <person name="Tsang A."/>
            <person name="Unkles S.E."/>
            <person name="van de Wiele N."/>
            <person name="van Rossen-Uffink D."/>
            <person name="Oliveira J.V."/>
            <person name="Vesth T.C."/>
            <person name="Visser J."/>
            <person name="Yu J.-H."/>
            <person name="Zhou M."/>
            <person name="Andersen M.R."/>
            <person name="Archer D.B."/>
            <person name="Baker S.E."/>
            <person name="Benoit I."/>
            <person name="Brakhage A.A."/>
            <person name="Braus G.H."/>
            <person name="Fischer R."/>
            <person name="Frisvad J.C."/>
            <person name="Goldman G.H."/>
            <person name="Houbraken J."/>
            <person name="Oakley B."/>
            <person name="Pocsi I."/>
            <person name="Scazzocchio C."/>
            <person name="Seiboth B."/>
            <person name="vanKuyk P.A."/>
            <person name="Wortman J."/>
            <person name="Dyer P.S."/>
            <person name="Grigoriev I.V."/>
        </authorList>
    </citation>
    <scope>NUCLEOTIDE SEQUENCE [LARGE SCALE GENOMIC DNA]</scope>
    <source>
        <strain evidence="4">DTO 134E9</strain>
    </source>
</reference>
<sequence>MKFLCLHGAIGSIEVSWVEALKRPGPLRKEMETDNAASFHYINAPLPVSPPQEFDKYFGVGPYYRWIDDGGVAENTVISRVRKSPIGETPEDMMRDLMGDSPVFWHNHQSAMDYLYDTLEENPDIEGVIGYSEGASVAASLILDEQRRLWDTGRPRRIKCAVFFTGWPPVSSDGDFMLSDERDILVDVPSLHVVGAYDPFRYGAFALYNTCDPNNAIMFDTGKGHTLPRSGPVIQELGEAMRTLIGRAYS</sequence>
<organism evidence="3 4">
    <name type="scientific">Aspergillus wentii DTO 134E9</name>
    <dbReference type="NCBI Taxonomy" id="1073089"/>
    <lineage>
        <taxon>Eukaryota</taxon>
        <taxon>Fungi</taxon>
        <taxon>Dikarya</taxon>
        <taxon>Ascomycota</taxon>
        <taxon>Pezizomycotina</taxon>
        <taxon>Eurotiomycetes</taxon>
        <taxon>Eurotiomycetidae</taxon>
        <taxon>Eurotiales</taxon>
        <taxon>Aspergillaceae</taxon>
        <taxon>Aspergillus</taxon>
        <taxon>Aspergillus subgen. Cremei</taxon>
    </lineage>
</organism>
<dbReference type="PANTHER" id="PTHR48070:SF4">
    <property type="entry name" value="ESTERASE ALNB"/>
    <property type="match status" value="1"/>
</dbReference>
<gene>
    <name evidence="3" type="ORF">ASPWEDRAFT_105685</name>
</gene>
<dbReference type="PANTHER" id="PTHR48070">
    <property type="entry name" value="ESTERASE OVCA2"/>
    <property type="match status" value="1"/>
</dbReference>
<dbReference type="AlphaFoldDB" id="A0A1L9RW15"/>
<dbReference type="EMBL" id="KV878210">
    <property type="protein sequence ID" value="OJJ39119.1"/>
    <property type="molecule type" value="Genomic_DNA"/>
</dbReference>
<feature type="domain" description="Serine hydrolase" evidence="2">
    <location>
        <begin position="2"/>
        <end position="235"/>
    </location>
</feature>